<evidence type="ECO:0000256" key="2">
    <source>
        <dbReference type="ARBA" id="ARBA00022801"/>
    </source>
</evidence>
<accession>A0A563DV96</accession>
<evidence type="ECO:0000256" key="4">
    <source>
        <dbReference type="PIRSR" id="PIRSR006336-1"/>
    </source>
</evidence>
<dbReference type="InterPro" id="IPR008979">
    <property type="entry name" value="Galactose-bd-like_sf"/>
</dbReference>
<sequence length="649" mass="71592">MDRRQFLILSALTPAAVMAATPGTAFATEPGSADRARSGHGGQHSFGFAKDGSAFLLDGAPFQIRSGEMHPSRIPVEYWQHRIQMAKAMGMNTISLYVMWNYIEETPGHFDFRTDRRNFVRFIELCQQEGMWVLLRPGPYVCGEWDLGGIPPYLLRYPDIKLRVRAADDPHYMAAVTRYYKRLVPLVKPLLVENGGPVLMIQVENEYGSYGNSQAYVEEVRQLWVDGGITGPFYTEDGLGQVEANHTNVPGGAIGLSGGNAGSIEAARKAFPDVPAFGGEVYPGWLTHWGDSTFAGETTDISPTLQSFMDNRMSFNLYMIHGGTSFGYWAGANADNYSGGYQADITSYDYSAPITEQGRATAHYTEYRNLIAQSLGASLPKVPASVPTIAPSAVTPQRFASIWDNLPRPVPARQSVDPQPMEMYGQSRGYILYRKQLDGYSGGSLDIQWVHDYATVFMGGAYMGGLSRQRIPDSLSQALNVTNGNAPLTLQTSQQVGTKPELDIFVEGMGHTNYGQALVDRKGILESASLEDAGSLTGTLTGWNIYLLPMDEKFVQTLRHQITDAQRPGQFFRAAVRLGTPADTYVDMSSWTKGVVWVNGHNIGRYWEIGPQHRLYCPASWLKHGHNEIVVFDLHQVESTSIGFEGTLG</sequence>
<dbReference type="InterPro" id="IPR031330">
    <property type="entry name" value="Gly_Hdrlase_35_cat"/>
</dbReference>
<proteinExistence type="inferred from homology"/>
<dbReference type="OrthoDB" id="9813184at2"/>
<keyword evidence="2 5" id="KW-0378">Hydrolase</keyword>
<dbReference type="InterPro" id="IPR026283">
    <property type="entry name" value="B-gal_1-like"/>
</dbReference>
<gene>
    <name evidence="11" type="ORF">FGL98_18495</name>
</gene>
<dbReference type="RefSeq" id="WP_146319219.1">
    <property type="nucleotide sequence ID" value="NZ_VCQV01000031.1"/>
</dbReference>
<dbReference type="EC" id="3.2.1.23" evidence="5"/>
<keyword evidence="3 5" id="KW-0326">Glycosidase</keyword>
<evidence type="ECO:0000256" key="6">
    <source>
        <dbReference type="RuleBase" id="RU003679"/>
    </source>
</evidence>
<organism evidence="11 12">
    <name type="scientific">Leekyejoonella antrihumi</name>
    <dbReference type="NCBI Taxonomy" id="1660198"/>
    <lineage>
        <taxon>Bacteria</taxon>
        <taxon>Bacillati</taxon>
        <taxon>Actinomycetota</taxon>
        <taxon>Actinomycetes</taxon>
        <taxon>Micrococcales</taxon>
        <taxon>Dermacoccaceae</taxon>
        <taxon>Leekyejoonella</taxon>
    </lineage>
</organism>
<feature type="domain" description="Beta-galactosidase 1-like first all-beta" evidence="9">
    <location>
        <begin position="418"/>
        <end position="548"/>
    </location>
</feature>
<dbReference type="GO" id="GO:0005975">
    <property type="term" value="P:carbohydrate metabolic process"/>
    <property type="evidence" value="ECO:0007669"/>
    <property type="project" value="InterPro"/>
</dbReference>
<feature type="domain" description="Glycoside hydrolase 35 catalytic" evidence="8">
    <location>
        <begin position="55"/>
        <end position="372"/>
    </location>
</feature>
<dbReference type="InterPro" id="IPR048913">
    <property type="entry name" value="BetaGal_gal-bd"/>
</dbReference>
<dbReference type="Gene3D" id="2.60.120.260">
    <property type="entry name" value="Galactose-binding domain-like"/>
    <property type="match status" value="2"/>
</dbReference>
<dbReference type="InterPro" id="IPR001944">
    <property type="entry name" value="Glycoside_Hdrlase_35"/>
</dbReference>
<dbReference type="Pfam" id="PF21317">
    <property type="entry name" value="BetaGal_ABD_1"/>
    <property type="match status" value="1"/>
</dbReference>
<feature type="domain" description="Beta-galactosidase galactose-binding" evidence="10">
    <location>
        <begin position="571"/>
        <end position="627"/>
    </location>
</feature>
<keyword evidence="7" id="KW-0732">Signal</keyword>
<feature type="signal peptide" evidence="7">
    <location>
        <begin position="1"/>
        <end position="19"/>
    </location>
</feature>
<dbReference type="Pfam" id="PF01301">
    <property type="entry name" value="Glyco_hydro_35"/>
    <property type="match status" value="1"/>
</dbReference>
<reference evidence="11 12" key="2">
    <citation type="submission" date="2019-08" db="EMBL/GenBank/DDBJ databases">
        <title>Jejuicoccus antrihumi gen. nov., sp. nov., a new member of the family Dermacoccaceae isolated from a cave.</title>
        <authorList>
            <person name="Schumann P."/>
            <person name="Kim I.S."/>
        </authorList>
    </citation>
    <scope>NUCLEOTIDE SEQUENCE [LARGE SCALE GENOMIC DNA]</scope>
    <source>
        <strain evidence="11 12">C5-26</strain>
    </source>
</reference>
<evidence type="ECO:0000256" key="5">
    <source>
        <dbReference type="RuleBase" id="RU000675"/>
    </source>
</evidence>
<dbReference type="SUPFAM" id="SSF51445">
    <property type="entry name" value="(Trans)glycosidases"/>
    <property type="match status" value="1"/>
</dbReference>
<comment type="similarity">
    <text evidence="1 6">Belongs to the glycosyl hydrolase 35 family.</text>
</comment>
<reference evidence="11 12" key="1">
    <citation type="submission" date="2019-05" db="EMBL/GenBank/DDBJ databases">
        <authorList>
            <person name="Lee S.D."/>
        </authorList>
    </citation>
    <scope>NUCLEOTIDE SEQUENCE [LARGE SCALE GENOMIC DNA]</scope>
    <source>
        <strain evidence="11 12">C5-26</strain>
    </source>
</reference>
<dbReference type="PROSITE" id="PS51318">
    <property type="entry name" value="TAT"/>
    <property type="match status" value="1"/>
</dbReference>
<evidence type="ECO:0000313" key="11">
    <source>
        <dbReference type="EMBL" id="TWP34099.1"/>
    </source>
</evidence>
<dbReference type="InterPro" id="IPR048912">
    <property type="entry name" value="BetaGal1-like_ABD1"/>
</dbReference>
<name>A0A563DV96_9MICO</name>
<evidence type="ECO:0000256" key="7">
    <source>
        <dbReference type="SAM" id="SignalP"/>
    </source>
</evidence>
<evidence type="ECO:0000256" key="3">
    <source>
        <dbReference type="ARBA" id="ARBA00023295"/>
    </source>
</evidence>
<dbReference type="InterPro" id="IPR006311">
    <property type="entry name" value="TAT_signal"/>
</dbReference>
<feature type="chain" id="PRO_5039144676" description="Beta-galactosidase" evidence="7">
    <location>
        <begin position="20"/>
        <end position="649"/>
    </location>
</feature>
<dbReference type="AlphaFoldDB" id="A0A563DV96"/>
<dbReference type="InterPro" id="IPR019801">
    <property type="entry name" value="Glyco_hydro_35_CS"/>
</dbReference>
<dbReference type="PROSITE" id="PS01182">
    <property type="entry name" value="GLYCOSYL_HYDROL_F35"/>
    <property type="match status" value="1"/>
</dbReference>
<evidence type="ECO:0000259" key="10">
    <source>
        <dbReference type="Pfam" id="PF21467"/>
    </source>
</evidence>
<dbReference type="InterPro" id="IPR017853">
    <property type="entry name" value="GH"/>
</dbReference>
<protein>
    <recommendedName>
        <fullName evidence="5">Beta-galactosidase</fullName>
        <ecNumber evidence="5">3.2.1.23</ecNumber>
    </recommendedName>
</protein>
<evidence type="ECO:0000259" key="8">
    <source>
        <dbReference type="Pfam" id="PF01301"/>
    </source>
</evidence>
<feature type="active site" description="Proton donor" evidence="4">
    <location>
        <position position="206"/>
    </location>
</feature>
<dbReference type="PRINTS" id="PR00742">
    <property type="entry name" value="GLHYDRLASE35"/>
</dbReference>
<evidence type="ECO:0000259" key="9">
    <source>
        <dbReference type="Pfam" id="PF21317"/>
    </source>
</evidence>
<feature type="active site" description="Nucleophile" evidence="4">
    <location>
        <position position="280"/>
    </location>
</feature>
<dbReference type="Gene3D" id="3.20.20.80">
    <property type="entry name" value="Glycosidases"/>
    <property type="match status" value="1"/>
</dbReference>
<dbReference type="PANTHER" id="PTHR23421">
    <property type="entry name" value="BETA-GALACTOSIDASE RELATED"/>
    <property type="match status" value="1"/>
</dbReference>
<dbReference type="GO" id="GO:0004565">
    <property type="term" value="F:beta-galactosidase activity"/>
    <property type="evidence" value="ECO:0007669"/>
    <property type="project" value="UniProtKB-EC"/>
</dbReference>
<dbReference type="PIRSF" id="PIRSF006336">
    <property type="entry name" value="B-gal"/>
    <property type="match status" value="1"/>
</dbReference>
<dbReference type="SUPFAM" id="SSF49785">
    <property type="entry name" value="Galactose-binding domain-like"/>
    <property type="match status" value="1"/>
</dbReference>
<comment type="catalytic activity">
    <reaction evidence="5">
        <text>Hydrolysis of terminal non-reducing beta-D-galactose residues in beta-D-galactosides.</text>
        <dbReference type="EC" id="3.2.1.23"/>
    </reaction>
</comment>
<evidence type="ECO:0000313" key="12">
    <source>
        <dbReference type="Proteomes" id="UP000320244"/>
    </source>
</evidence>
<evidence type="ECO:0000256" key="1">
    <source>
        <dbReference type="ARBA" id="ARBA00009809"/>
    </source>
</evidence>
<keyword evidence="12" id="KW-1185">Reference proteome</keyword>
<comment type="caution">
    <text evidence="11">The sequence shown here is derived from an EMBL/GenBank/DDBJ whole genome shotgun (WGS) entry which is preliminary data.</text>
</comment>
<dbReference type="Proteomes" id="UP000320244">
    <property type="component" value="Unassembled WGS sequence"/>
</dbReference>
<dbReference type="Pfam" id="PF21467">
    <property type="entry name" value="BetaGal_gal-bd"/>
    <property type="match status" value="1"/>
</dbReference>
<dbReference type="EMBL" id="VCQV01000031">
    <property type="protein sequence ID" value="TWP34099.1"/>
    <property type="molecule type" value="Genomic_DNA"/>
</dbReference>